<dbReference type="NCBIfam" id="NF041196">
    <property type="entry name" value="ScbR_bind_reg"/>
    <property type="match status" value="1"/>
</dbReference>
<dbReference type="SUPFAM" id="SSF46689">
    <property type="entry name" value="Homeodomain-like"/>
    <property type="match status" value="1"/>
</dbReference>
<sequence>MRIVMQDRATKTRRHLIRSAAEVFNRSGFAGSTIGQICALARASQGALHFHFGNKQALGEAVESTAAEILLCVTGRVPAQHPEPLQLLVDTSHALAERVACDPVLRAGFGLAHDASWHSRVSPWQHWQEWVRDLLTLARRQGSLAAGVDLDDAVSAITAVMAGLEALERVRVHPGSPQPVTPFWRVMLPQLAAEAVCGGTDPAGSLPSKAVEPPLDHWRFDDGSVPHDCAAMSDWRLCCVPYGDHREMSGSAS</sequence>
<feature type="domain" description="HTH tetR-type" evidence="5">
    <location>
        <begin position="10"/>
        <end position="70"/>
    </location>
</feature>
<gene>
    <name evidence="6" type="ORF">ACE11A_03015</name>
</gene>
<dbReference type="InterPro" id="IPR050109">
    <property type="entry name" value="HTH-type_TetR-like_transc_reg"/>
</dbReference>
<protein>
    <submittedName>
        <fullName evidence="6">ScbR family autoregulator-binding transcription factor</fullName>
    </submittedName>
</protein>
<dbReference type="InterPro" id="IPR036271">
    <property type="entry name" value="Tet_transcr_reg_TetR-rel_C_sf"/>
</dbReference>
<keyword evidence="2 4" id="KW-0238">DNA-binding</keyword>
<keyword evidence="7" id="KW-1185">Reference proteome</keyword>
<comment type="caution">
    <text evidence="6">The sequence shown here is derived from an EMBL/GenBank/DDBJ whole genome shotgun (WGS) entry which is preliminary data.</text>
</comment>
<accession>A0ABV4ZGT2</accession>
<dbReference type="EMBL" id="JBHGBT010000002">
    <property type="protein sequence ID" value="MFB4193327.1"/>
    <property type="molecule type" value="Genomic_DNA"/>
</dbReference>
<dbReference type="InterPro" id="IPR001647">
    <property type="entry name" value="HTH_TetR"/>
</dbReference>
<name>A0ABV4ZGT2_9ACTN</name>
<dbReference type="PRINTS" id="PR00455">
    <property type="entry name" value="HTHTETR"/>
</dbReference>
<evidence type="ECO:0000313" key="7">
    <source>
        <dbReference type="Proteomes" id="UP001577267"/>
    </source>
</evidence>
<dbReference type="PROSITE" id="PS01081">
    <property type="entry name" value="HTH_TETR_1"/>
    <property type="match status" value="1"/>
</dbReference>
<evidence type="ECO:0000256" key="4">
    <source>
        <dbReference type="PROSITE-ProRule" id="PRU00335"/>
    </source>
</evidence>
<dbReference type="Pfam" id="PF00440">
    <property type="entry name" value="TetR_N"/>
    <property type="match status" value="1"/>
</dbReference>
<evidence type="ECO:0000256" key="2">
    <source>
        <dbReference type="ARBA" id="ARBA00023125"/>
    </source>
</evidence>
<dbReference type="PANTHER" id="PTHR30055">
    <property type="entry name" value="HTH-TYPE TRANSCRIPTIONAL REGULATOR RUTR"/>
    <property type="match status" value="1"/>
</dbReference>
<dbReference type="PANTHER" id="PTHR30055:SF234">
    <property type="entry name" value="HTH-TYPE TRANSCRIPTIONAL REGULATOR BETI"/>
    <property type="match status" value="1"/>
</dbReference>
<evidence type="ECO:0000313" key="6">
    <source>
        <dbReference type="EMBL" id="MFB4193327.1"/>
    </source>
</evidence>
<feature type="DNA-binding region" description="H-T-H motif" evidence="4">
    <location>
        <begin position="33"/>
        <end position="52"/>
    </location>
</feature>
<dbReference type="Gene3D" id="1.10.357.10">
    <property type="entry name" value="Tetracycline Repressor, domain 2"/>
    <property type="match status" value="1"/>
</dbReference>
<dbReference type="InterPro" id="IPR047923">
    <property type="entry name" value="ArpA-like"/>
</dbReference>
<keyword evidence="1" id="KW-0805">Transcription regulation</keyword>
<dbReference type="SUPFAM" id="SSF48498">
    <property type="entry name" value="Tetracyclin repressor-like, C-terminal domain"/>
    <property type="match status" value="1"/>
</dbReference>
<dbReference type="InterPro" id="IPR023772">
    <property type="entry name" value="DNA-bd_HTH_TetR-type_CS"/>
</dbReference>
<evidence type="ECO:0000256" key="3">
    <source>
        <dbReference type="ARBA" id="ARBA00023163"/>
    </source>
</evidence>
<dbReference type="PROSITE" id="PS50977">
    <property type="entry name" value="HTH_TETR_2"/>
    <property type="match status" value="1"/>
</dbReference>
<evidence type="ECO:0000256" key="1">
    <source>
        <dbReference type="ARBA" id="ARBA00023015"/>
    </source>
</evidence>
<proteinExistence type="predicted"/>
<dbReference type="Proteomes" id="UP001577267">
    <property type="component" value="Unassembled WGS sequence"/>
</dbReference>
<keyword evidence="3" id="KW-0804">Transcription</keyword>
<dbReference type="RefSeq" id="WP_375061367.1">
    <property type="nucleotide sequence ID" value="NZ_JBHGBT010000002.1"/>
</dbReference>
<organism evidence="6 7">
    <name type="scientific">Streptomyces carpaticus</name>
    <dbReference type="NCBI Taxonomy" id="285558"/>
    <lineage>
        <taxon>Bacteria</taxon>
        <taxon>Bacillati</taxon>
        <taxon>Actinomycetota</taxon>
        <taxon>Actinomycetes</taxon>
        <taxon>Kitasatosporales</taxon>
        <taxon>Streptomycetaceae</taxon>
        <taxon>Streptomyces</taxon>
    </lineage>
</organism>
<evidence type="ECO:0000259" key="5">
    <source>
        <dbReference type="PROSITE" id="PS50977"/>
    </source>
</evidence>
<reference evidence="6 7" key="1">
    <citation type="submission" date="2024-09" db="EMBL/GenBank/DDBJ databases">
        <title>Draft genome sequence of multifaceted antimicrobials producing Streptomyces sp. strain FH1.</title>
        <authorList>
            <person name="Hassan F."/>
            <person name="Ali H."/>
            <person name="Hassan N."/>
            <person name="Nawaz A."/>
        </authorList>
    </citation>
    <scope>NUCLEOTIDE SEQUENCE [LARGE SCALE GENOMIC DNA]</scope>
    <source>
        <strain evidence="6 7">FH1</strain>
    </source>
</reference>
<dbReference type="InterPro" id="IPR009057">
    <property type="entry name" value="Homeodomain-like_sf"/>
</dbReference>